<dbReference type="OrthoDB" id="10498297at2759"/>
<comment type="caution">
    <text evidence="2">The sequence shown here is derived from an EMBL/GenBank/DDBJ whole genome shotgun (WGS) entry which is preliminary data.</text>
</comment>
<name>A0A8X6LZR1_TRICU</name>
<dbReference type="Gene3D" id="1.20.1530.20">
    <property type="match status" value="1"/>
</dbReference>
<dbReference type="InterPro" id="IPR038770">
    <property type="entry name" value="Na+/solute_symporter_sf"/>
</dbReference>
<accession>A0A8X6LZR1</accession>
<evidence type="ECO:0000256" key="1">
    <source>
        <dbReference type="SAM" id="Phobius"/>
    </source>
</evidence>
<dbReference type="Proteomes" id="UP000887116">
    <property type="component" value="Unassembled WGS sequence"/>
</dbReference>
<feature type="transmembrane region" description="Helical" evidence="1">
    <location>
        <begin position="158"/>
        <end position="175"/>
    </location>
</feature>
<keyword evidence="1" id="KW-0812">Transmembrane</keyword>
<dbReference type="InterPro" id="IPR004710">
    <property type="entry name" value="Bilac:Na_transpt"/>
</dbReference>
<evidence type="ECO:0000313" key="2">
    <source>
        <dbReference type="EMBL" id="GFR26677.1"/>
    </source>
</evidence>
<keyword evidence="1" id="KW-1133">Transmembrane helix</keyword>
<gene>
    <name evidence="2" type="primary">NCL1_26008</name>
    <name evidence="2" type="ORF">TNCT_618391</name>
</gene>
<sequence>HHRSTSHDAIMDFHPWSFIIPRSGSHHTLHQPRWIFSPTDFPSRHWTSNQAVLTQTQQDLKKDYQAFYPYLCVCWNRRWTVRQQLRLQTIHMASRFGWHKYRLGGYCFGALMAWLFRLDKAQIMAVSIETAFQNPAVAFVMLILSLPQPEADLSSVPVIAQLMLTGLPMWALLILTRVYNKMKVCCEEEQQIEKPEIETIQKAYLALETNPPDDSETLSLEGPGNRVTIVRFSDS</sequence>
<keyword evidence="1" id="KW-0472">Membrane</keyword>
<proteinExistence type="predicted"/>
<dbReference type="AlphaFoldDB" id="A0A8X6LZR1"/>
<keyword evidence="3" id="KW-1185">Reference proteome</keyword>
<reference evidence="2" key="1">
    <citation type="submission" date="2020-07" db="EMBL/GenBank/DDBJ databases">
        <title>Multicomponent nature underlies the extraordinary mechanical properties of spider dragline silk.</title>
        <authorList>
            <person name="Kono N."/>
            <person name="Nakamura H."/>
            <person name="Mori M."/>
            <person name="Yoshida Y."/>
            <person name="Ohtoshi R."/>
            <person name="Malay A.D."/>
            <person name="Moran D.A.P."/>
            <person name="Tomita M."/>
            <person name="Numata K."/>
            <person name="Arakawa K."/>
        </authorList>
    </citation>
    <scope>NUCLEOTIDE SEQUENCE</scope>
</reference>
<feature type="non-terminal residue" evidence="2">
    <location>
        <position position="1"/>
    </location>
</feature>
<dbReference type="PANTHER" id="PTHR10361:SF28">
    <property type="entry name" value="P3 PROTEIN-RELATED"/>
    <property type="match status" value="1"/>
</dbReference>
<organism evidence="2 3">
    <name type="scientific">Trichonephila clavata</name>
    <name type="common">Joro spider</name>
    <name type="synonym">Nephila clavata</name>
    <dbReference type="NCBI Taxonomy" id="2740835"/>
    <lineage>
        <taxon>Eukaryota</taxon>
        <taxon>Metazoa</taxon>
        <taxon>Ecdysozoa</taxon>
        <taxon>Arthropoda</taxon>
        <taxon>Chelicerata</taxon>
        <taxon>Arachnida</taxon>
        <taxon>Araneae</taxon>
        <taxon>Araneomorphae</taxon>
        <taxon>Entelegynae</taxon>
        <taxon>Araneoidea</taxon>
        <taxon>Nephilidae</taxon>
        <taxon>Trichonephila</taxon>
    </lineage>
</organism>
<evidence type="ECO:0000313" key="3">
    <source>
        <dbReference type="Proteomes" id="UP000887116"/>
    </source>
</evidence>
<protein>
    <submittedName>
        <fullName evidence="2">Uncharacterized protein</fullName>
    </submittedName>
</protein>
<dbReference type="EMBL" id="BMAO01008814">
    <property type="protein sequence ID" value="GFR26677.1"/>
    <property type="molecule type" value="Genomic_DNA"/>
</dbReference>
<dbReference type="PANTHER" id="PTHR10361">
    <property type="entry name" value="SODIUM-BILE ACID COTRANSPORTER"/>
    <property type="match status" value="1"/>
</dbReference>